<dbReference type="PROSITE" id="PS50005">
    <property type="entry name" value="TPR"/>
    <property type="match status" value="1"/>
</dbReference>
<sequence>MKRKIYSSIILGLLAIGMVSAQAQNQECMTNLSIYFEHYKVKNYDAAYEPWKMVYETCPSINKANFTAGRKILTHKIKNSSGAEKTSYVQDYVKLLDDGTKFFPKSNPHAKNIVDKVLMLRDNGMISEDEIYNQLDAAFKADRKNFKNPRGLYLYFSTLVDLNMAGKKDLQEVFDVYDAVQGKIEEENQKMIGLVQKLLPKEEAKTLSAKEKRQLKAARVNSESYGKIADSIDAKLGQLADCDNLIPLYQKNFDAKKGDIKWVKSAVSRLYTKECTDDPMFEKLFTEQLKLDPSADAYFYSGVLKDKSGNTNGAIADYNKAIELEADPKRKAEILYKIATKMNRLGRKGQARSYARKALQADPSMGKAHLIIAAQYAKSANQCGKTTFEKRAIYWKAAEEARKAARVNPALKSRVARTVANYMAKAPTKTMIFNEGMAGKSVTFDCWVGGSVKVPNL</sequence>
<dbReference type="SMART" id="SM00028">
    <property type="entry name" value="TPR"/>
    <property type="match status" value="2"/>
</dbReference>
<name>A0A2S7TAI8_9FLAO</name>
<keyword evidence="1" id="KW-0802">TPR repeat</keyword>
<dbReference type="OrthoDB" id="1522899at2"/>
<dbReference type="AlphaFoldDB" id="A0A2S7TAI8"/>
<reference evidence="4" key="1">
    <citation type="submission" date="2016-11" db="EMBL/GenBank/DDBJ databases">
        <title>Trade-off between light-utilization and light-protection in marine flavobacteria.</title>
        <authorList>
            <person name="Kumagai Y."/>
            <person name="Yoshizawa S."/>
            <person name="Kogure K."/>
        </authorList>
    </citation>
    <scope>NUCLEOTIDE SEQUENCE [LARGE SCALE GENOMIC DNA]</scope>
    <source>
        <strain evidence="4">SG-18</strain>
    </source>
</reference>
<dbReference type="InterPro" id="IPR019734">
    <property type="entry name" value="TPR_rpt"/>
</dbReference>
<evidence type="ECO:0000256" key="2">
    <source>
        <dbReference type="SAM" id="SignalP"/>
    </source>
</evidence>
<keyword evidence="2" id="KW-0732">Signal</keyword>
<gene>
    <name evidence="3" type="ORF">BST99_13400</name>
</gene>
<dbReference type="EMBL" id="MQVX01000001">
    <property type="protein sequence ID" value="PQJ16581.1"/>
    <property type="molecule type" value="Genomic_DNA"/>
</dbReference>
<evidence type="ECO:0000313" key="3">
    <source>
        <dbReference type="EMBL" id="PQJ16581.1"/>
    </source>
</evidence>
<evidence type="ECO:0000313" key="4">
    <source>
        <dbReference type="Proteomes" id="UP000239366"/>
    </source>
</evidence>
<keyword evidence="4" id="KW-1185">Reference proteome</keyword>
<feature type="signal peptide" evidence="2">
    <location>
        <begin position="1"/>
        <end position="23"/>
    </location>
</feature>
<protein>
    <submittedName>
        <fullName evidence="3">Uncharacterized protein</fullName>
    </submittedName>
</protein>
<comment type="caution">
    <text evidence="3">The sequence shown here is derived from an EMBL/GenBank/DDBJ whole genome shotgun (WGS) entry which is preliminary data.</text>
</comment>
<organism evidence="3 4">
    <name type="scientific">Aureicoccus marinus</name>
    <dbReference type="NCBI Taxonomy" id="754435"/>
    <lineage>
        <taxon>Bacteria</taxon>
        <taxon>Pseudomonadati</taxon>
        <taxon>Bacteroidota</taxon>
        <taxon>Flavobacteriia</taxon>
        <taxon>Flavobacteriales</taxon>
        <taxon>Flavobacteriaceae</taxon>
        <taxon>Aureicoccus</taxon>
    </lineage>
</organism>
<accession>A0A2S7TAI8</accession>
<feature type="chain" id="PRO_5015783184" evidence="2">
    <location>
        <begin position="24"/>
        <end position="457"/>
    </location>
</feature>
<feature type="repeat" description="TPR" evidence="1">
    <location>
        <begin position="295"/>
        <end position="328"/>
    </location>
</feature>
<dbReference type="InterPro" id="IPR011990">
    <property type="entry name" value="TPR-like_helical_dom_sf"/>
</dbReference>
<proteinExistence type="predicted"/>
<dbReference type="Proteomes" id="UP000239366">
    <property type="component" value="Unassembled WGS sequence"/>
</dbReference>
<dbReference type="RefSeq" id="WP_105002250.1">
    <property type="nucleotide sequence ID" value="NZ_MQVX01000001.1"/>
</dbReference>
<evidence type="ECO:0000256" key="1">
    <source>
        <dbReference type="PROSITE-ProRule" id="PRU00339"/>
    </source>
</evidence>
<dbReference type="Gene3D" id="1.25.40.10">
    <property type="entry name" value="Tetratricopeptide repeat domain"/>
    <property type="match status" value="2"/>
</dbReference>
<dbReference type="SUPFAM" id="SSF48452">
    <property type="entry name" value="TPR-like"/>
    <property type="match status" value="1"/>
</dbReference>